<evidence type="ECO:0000256" key="11">
    <source>
        <dbReference type="ARBA" id="ARBA00023136"/>
    </source>
</evidence>
<evidence type="ECO:0000256" key="15">
    <source>
        <dbReference type="SAM" id="Phobius"/>
    </source>
</evidence>
<comment type="pathway">
    <text evidence="2">Protein modification; protein glycosylation.</text>
</comment>
<comment type="similarity">
    <text evidence="3">Belongs to the glycosyltransferase 18 family.</text>
</comment>
<keyword evidence="11 15" id="KW-0472">Membrane</keyword>
<dbReference type="EC" id="2.4.1.155" evidence="4"/>
<evidence type="ECO:0000256" key="14">
    <source>
        <dbReference type="SAM" id="MobiDB-lite"/>
    </source>
</evidence>
<dbReference type="UniPathway" id="UPA00378"/>
<comment type="subcellular location">
    <subcellularLocation>
        <location evidence="1">Golgi apparatus membrane</location>
        <topology evidence="1">Single-pass type II membrane protein</topology>
    </subcellularLocation>
</comment>
<dbReference type="EMBL" id="KV417520">
    <property type="protein sequence ID" value="KZP25587.1"/>
    <property type="molecule type" value="Genomic_DNA"/>
</dbReference>
<evidence type="ECO:0000256" key="12">
    <source>
        <dbReference type="ARBA" id="ARBA00023180"/>
    </source>
</evidence>
<evidence type="ECO:0000259" key="16">
    <source>
        <dbReference type="Pfam" id="PF15024"/>
    </source>
</evidence>
<dbReference type="PANTHER" id="PTHR15075">
    <property type="entry name" value="ALPHA-MANNOSIDE BETA-1,6-N-ACETYLGLUCOSAMINYLTRANSFERASE"/>
    <property type="match status" value="1"/>
</dbReference>
<feature type="compositionally biased region" description="Pro residues" evidence="14">
    <location>
        <begin position="94"/>
        <end position="105"/>
    </location>
</feature>
<dbReference type="STRING" id="436010.A0A166P0Y9"/>
<evidence type="ECO:0000256" key="4">
    <source>
        <dbReference type="ARBA" id="ARBA00012671"/>
    </source>
</evidence>
<evidence type="ECO:0000256" key="1">
    <source>
        <dbReference type="ARBA" id="ARBA00004323"/>
    </source>
</evidence>
<keyword evidence="18" id="KW-1185">Reference proteome</keyword>
<keyword evidence="8" id="KW-0735">Signal-anchor</keyword>
<feature type="transmembrane region" description="Helical" evidence="15">
    <location>
        <begin position="54"/>
        <end position="71"/>
    </location>
</feature>
<feature type="domain" description="Glycosyltransferase family 18 catalytic" evidence="16">
    <location>
        <begin position="405"/>
        <end position="534"/>
    </location>
</feature>
<comment type="catalytic activity">
    <reaction evidence="13">
        <text>N(4)-{beta-D-GlcNAc-(1-&gt;2)-[beta-D-GlcNAc-(1-&gt;4)]-alpha-D-Man-(1-&gt;3)-[beta-D-GlcNAc-(1-&gt;2)-alpha-D-Man-(1-&gt;6)]-beta-D-Man-(1-&gt;4)-beta-D-GlcNAc-(1-&gt;4)-beta-D-GlcNAc}-L-asparaginyl-[protein] + UDP-N-acetyl-alpha-D-glucosamine = N(4)-{beta-D-GlcNAc-(1-&gt;2)-[beta-D-GlcNAc-(1-&gt;4)]-alpha-D-Man-(1-&gt;3)-[beta-D-GlcNAc-(1-&gt;2)-[beta-D-GlcNAc-(1-&gt;6)]-alpha-D-Man-(1-&gt;6)]-beta-D-Man-(1-&gt;4)-beta-D-GlcNAc-(1-&gt;4)-beta-D-GlcNAc}-L-asparaginyl-[protein] + UDP + H(+)</text>
        <dbReference type="Rhea" id="RHEA:16921"/>
        <dbReference type="Rhea" id="RHEA-COMP:14374"/>
        <dbReference type="Rhea" id="RHEA-COMP:14377"/>
        <dbReference type="ChEBI" id="CHEBI:15378"/>
        <dbReference type="ChEBI" id="CHEBI:57705"/>
        <dbReference type="ChEBI" id="CHEBI:58223"/>
        <dbReference type="ChEBI" id="CHEBI:139507"/>
        <dbReference type="ChEBI" id="CHEBI:139510"/>
        <dbReference type="EC" id="2.4.1.155"/>
    </reaction>
</comment>
<reference evidence="17 18" key="1">
    <citation type="journal article" date="2016" name="Mol. Biol. Evol.">
        <title>Comparative Genomics of Early-Diverging Mushroom-Forming Fungi Provides Insights into the Origins of Lignocellulose Decay Capabilities.</title>
        <authorList>
            <person name="Nagy L.G."/>
            <person name="Riley R."/>
            <person name="Tritt A."/>
            <person name="Adam C."/>
            <person name="Daum C."/>
            <person name="Floudas D."/>
            <person name="Sun H."/>
            <person name="Yadav J.S."/>
            <person name="Pangilinan J."/>
            <person name="Larsson K.H."/>
            <person name="Matsuura K."/>
            <person name="Barry K."/>
            <person name="Labutti K."/>
            <person name="Kuo R."/>
            <person name="Ohm R.A."/>
            <person name="Bhattacharya S.S."/>
            <person name="Shirouzu T."/>
            <person name="Yoshinaga Y."/>
            <person name="Martin F.M."/>
            <person name="Grigoriev I.V."/>
            <person name="Hibbett D.S."/>
        </authorList>
    </citation>
    <scope>NUCLEOTIDE SEQUENCE [LARGE SCALE GENOMIC DNA]</scope>
    <source>
        <strain evidence="17 18">CBS 109695</strain>
    </source>
</reference>
<keyword evidence="9 15" id="KW-1133">Transmembrane helix</keyword>
<dbReference type="GO" id="GO:0000139">
    <property type="term" value="C:Golgi membrane"/>
    <property type="evidence" value="ECO:0007669"/>
    <property type="project" value="UniProtKB-SubCell"/>
</dbReference>
<feature type="region of interest" description="Disordered" evidence="14">
    <location>
        <begin position="548"/>
        <end position="573"/>
    </location>
</feature>
<dbReference type="GO" id="GO:0030144">
    <property type="term" value="F:alpha-1,6-mannosylglycoprotein 6-beta-N-acetylglucosaminyltransferase activity"/>
    <property type="evidence" value="ECO:0007669"/>
    <property type="project" value="UniProtKB-EC"/>
</dbReference>
<feature type="compositionally biased region" description="Basic and acidic residues" evidence="14">
    <location>
        <begin position="548"/>
        <end position="559"/>
    </location>
</feature>
<dbReference type="Pfam" id="PF15024">
    <property type="entry name" value="Glyco_transf_18"/>
    <property type="match status" value="1"/>
</dbReference>
<evidence type="ECO:0000256" key="8">
    <source>
        <dbReference type="ARBA" id="ARBA00022968"/>
    </source>
</evidence>
<keyword evidence="10" id="KW-0333">Golgi apparatus</keyword>
<accession>A0A166P0Y9</accession>
<dbReference type="AlphaFoldDB" id="A0A166P0Y9"/>
<gene>
    <name evidence="17" type="ORF">FIBSPDRAFT_929237</name>
</gene>
<dbReference type="GO" id="GO:0006487">
    <property type="term" value="P:protein N-linked glycosylation"/>
    <property type="evidence" value="ECO:0007669"/>
    <property type="project" value="TreeGrafter"/>
</dbReference>
<keyword evidence="6" id="KW-0808">Transferase</keyword>
<feature type="compositionally biased region" description="Polar residues" evidence="14">
    <location>
        <begin position="563"/>
        <end position="573"/>
    </location>
</feature>
<dbReference type="OrthoDB" id="2113294at2759"/>
<protein>
    <recommendedName>
        <fullName evidence="4">alpha-1,6-mannosyl-glycoprotein 6-beta-N-acetylglucosaminyltransferase</fullName>
        <ecNumber evidence="4">2.4.1.155</ecNumber>
    </recommendedName>
</protein>
<evidence type="ECO:0000256" key="10">
    <source>
        <dbReference type="ARBA" id="ARBA00023034"/>
    </source>
</evidence>
<proteinExistence type="inferred from homology"/>
<evidence type="ECO:0000256" key="13">
    <source>
        <dbReference type="ARBA" id="ARBA00048243"/>
    </source>
</evidence>
<keyword evidence="12" id="KW-0325">Glycoprotein</keyword>
<organism evidence="17 18">
    <name type="scientific">Athelia psychrophila</name>
    <dbReference type="NCBI Taxonomy" id="1759441"/>
    <lineage>
        <taxon>Eukaryota</taxon>
        <taxon>Fungi</taxon>
        <taxon>Dikarya</taxon>
        <taxon>Basidiomycota</taxon>
        <taxon>Agaricomycotina</taxon>
        <taxon>Agaricomycetes</taxon>
        <taxon>Agaricomycetidae</taxon>
        <taxon>Atheliales</taxon>
        <taxon>Atheliaceae</taxon>
        <taxon>Athelia</taxon>
    </lineage>
</organism>
<evidence type="ECO:0000256" key="3">
    <source>
        <dbReference type="ARBA" id="ARBA00007477"/>
    </source>
</evidence>
<dbReference type="PANTHER" id="PTHR15075:SF2">
    <property type="entry name" value="ALPHA-1,6-MANNOSYLGLYCOPROTEIN 6-BETA-N-ACETYLGLUCOSAMINYLTRANSFERASE"/>
    <property type="match status" value="1"/>
</dbReference>
<feature type="region of interest" description="Disordered" evidence="14">
    <location>
        <begin position="94"/>
        <end position="124"/>
    </location>
</feature>
<evidence type="ECO:0000313" key="17">
    <source>
        <dbReference type="EMBL" id="KZP25587.1"/>
    </source>
</evidence>
<evidence type="ECO:0000256" key="9">
    <source>
        <dbReference type="ARBA" id="ARBA00022989"/>
    </source>
</evidence>
<dbReference type="InterPro" id="IPR026116">
    <property type="entry name" value="GT18_cat"/>
</dbReference>
<evidence type="ECO:0000256" key="6">
    <source>
        <dbReference type="ARBA" id="ARBA00022679"/>
    </source>
</evidence>
<evidence type="ECO:0000256" key="7">
    <source>
        <dbReference type="ARBA" id="ARBA00022692"/>
    </source>
</evidence>
<dbReference type="InterPro" id="IPR052105">
    <property type="entry name" value="MGAT5_Glycosyltransferase"/>
</dbReference>
<evidence type="ECO:0000256" key="5">
    <source>
        <dbReference type="ARBA" id="ARBA00022676"/>
    </source>
</evidence>
<evidence type="ECO:0000256" key="2">
    <source>
        <dbReference type="ARBA" id="ARBA00004922"/>
    </source>
</evidence>
<evidence type="ECO:0000313" key="18">
    <source>
        <dbReference type="Proteomes" id="UP000076532"/>
    </source>
</evidence>
<dbReference type="Proteomes" id="UP000076532">
    <property type="component" value="Unassembled WGS sequence"/>
</dbReference>
<keyword evidence="7 15" id="KW-0812">Transmembrane</keyword>
<keyword evidence="5" id="KW-0328">Glycosyltransferase</keyword>
<name>A0A166P0Y9_9AGAM</name>
<sequence>MSKETTLRRGSGSVTVARAIPDPMQATSLATAPMMILEVLQPSPDLLLTRRNRSALLAFVFCLFIGAWLFLGKAPGRTRRIPYYLTPSRLTPSARPPHVPYVPQPRPRRAPNLPNPQKPHGRDRARPRLSDVLFFPQDAPESGIQLNEPWLAENTARLRALFRCLEDDTCKKNQASVVILESYFITGSYMDWTGGESIWGRSVIKALSDLGYTYLFAPTLSHALHLYQTLPTLTAAVIADPWSITVCNSKPGEPDPANPLTQGFARTGHFADGCVRTPQSPGGIPLWKMLGFYFWPFPGHPLGMAWTLSPEPWGARTLGAGNAYVGYSVETQCGVVPFVPHAQRDGADGKAQAWVMAKRLGYFVPGRSAWSNAVYDAASAAADVRFALGADQGGIENGGAGAEMTEEDLPRGIKNYGVLEQEAFMRQLAKSRVLIGIGNPLLSPSPYDALCLGVPFINPIHGWKADEPLNKAHWDTQHDILAQLDPPYVYNVHQGDEKAFVKAIQDAIRTPIDRYILPRMHQHEITKRVDAILKTDLKGEAEKLLERRRSGVEKGDHQIGRRFTSSGASRKQK</sequence>